<feature type="region of interest" description="Disordered" evidence="1">
    <location>
        <begin position="1"/>
        <end position="22"/>
    </location>
</feature>
<feature type="non-terminal residue" evidence="2">
    <location>
        <position position="1"/>
    </location>
</feature>
<name>A0A195EZ17_9HYME</name>
<gene>
    <name evidence="2" type="ORF">ALC56_12485</name>
</gene>
<dbReference type="AlphaFoldDB" id="A0A195EZ17"/>
<evidence type="ECO:0000313" key="3">
    <source>
        <dbReference type="Proteomes" id="UP000078541"/>
    </source>
</evidence>
<accession>A0A195EZ17</accession>
<proteinExistence type="predicted"/>
<dbReference type="Proteomes" id="UP000078541">
    <property type="component" value="Unassembled WGS sequence"/>
</dbReference>
<evidence type="ECO:0000313" key="2">
    <source>
        <dbReference type="EMBL" id="KYN33152.1"/>
    </source>
</evidence>
<reference evidence="2 3" key="1">
    <citation type="submission" date="2016-03" db="EMBL/GenBank/DDBJ databases">
        <title>Trachymyrmex septentrionalis WGS genome.</title>
        <authorList>
            <person name="Nygaard S."/>
            <person name="Hu H."/>
            <person name="Boomsma J."/>
            <person name="Zhang G."/>
        </authorList>
    </citation>
    <scope>NUCLEOTIDE SEQUENCE [LARGE SCALE GENOMIC DNA]</scope>
    <source>
        <strain evidence="2">Tsep2-gDNA-1</strain>
        <tissue evidence="2">Whole body</tissue>
    </source>
</reference>
<protein>
    <submittedName>
        <fullName evidence="2">Uncharacterized protein</fullName>
    </submittedName>
</protein>
<keyword evidence="3" id="KW-1185">Reference proteome</keyword>
<evidence type="ECO:0000256" key="1">
    <source>
        <dbReference type="SAM" id="MobiDB-lite"/>
    </source>
</evidence>
<organism evidence="2 3">
    <name type="scientific">Trachymyrmex septentrionalis</name>
    <dbReference type="NCBI Taxonomy" id="34720"/>
    <lineage>
        <taxon>Eukaryota</taxon>
        <taxon>Metazoa</taxon>
        <taxon>Ecdysozoa</taxon>
        <taxon>Arthropoda</taxon>
        <taxon>Hexapoda</taxon>
        <taxon>Insecta</taxon>
        <taxon>Pterygota</taxon>
        <taxon>Neoptera</taxon>
        <taxon>Endopterygota</taxon>
        <taxon>Hymenoptera</taxon>
        <taxon>Apocrita</taxon>
        <taxon>Aculeata</taxon>
        <taxon>Formicoidea</taxon>
        <taxon>Formicidae</taxon>
        <taxon>Myrmicinae</taxon>
        <taxon>Trachymyrmex</taxon>
    </lineage>
</organism>
<sequence length="101" mass="10923">VEHAPGLLDHVLRPGRRNSASASRYMNHVAHANEKGAGVDATFKRSTASLTLGLPLKLYAGYKEKADGGIRVKNFPDGRIPACQHPRARVVTSSFLSDVPF</sequence>
<dbReference type="EMBL" id="KQ981909">
    <property type="protein sequence ID" value="KYN33152.1"/>
    <property type="molecule type" value="Genomic_DNA"/>
</dbReference>